<dbReference type="Proteomes" id="UP000276133">
    <property type="component" value="Unassembled WGS sequence"/>
</dbReference>
<sequence length="69" mass="8351">MRRKISVTTLKPIIVLSPKRWKFEFKFPSCRNKALITIFYFDFYLLLESDKDLCKKKKNIEIILQLIVQ</sequence>
<comment type="caution">
    <text evidence="1">The sequence shown here is derived from an EMBL/GenBank/DDBJ whole genome shotgun (WGS) entry which is preliminary data.</text>
</comment>
<dbReference type="EMBL" id="REGN01010232">
    <property type="protein sequence ID" value="RMZ99407.1"/>
    <property type="molecule type" value="Genomic_DNA"/>
</dbReference>
<reference evidence="1 2" key="1">
    <citation type="journal article" date="2018" name="Sci. Rep.">
        <title>Genomic signatures of local adaptation to the degree of environmental predictability in rotifers.</title>
        <authorList>
            <person name="Franch-Gras L."/>
            <person name="Hahn C."/>
            <person name="Garcia-Roger E.M."/>
            <person name="Carmona M.J."/>
            <person name="Serra M."/>
            <person name="Gomez A."/>
        </authorList>
    </citation>
    <scope>NUCLEOTIDE SEQUENCE [LARGE SCALE GENOMIC DNA]</scope>
    <source>
        <strain evidence="1">HYR1</strain>
    </source>
</reference>
<keyword evidence="2" id="KW-1185">Reference proteome</keyword>
<accession>A0A3M7PL73</accession>
<name>A0A3M7PL73_BRAPC</name>
<evidence type="ECO:0000313" key="1">
    <source>
        <dbReference type="EMBL" id="RMZ99407.1"/>
    </source>
</evidence>
<protein>
    <submittedName>
        <fullName evidence="1">Uncharacterized protein</fullName>
    </submittedName>
</protein>
<dbReference type="AlphaFoldDB" id="A0A3M7PL73"/>
<gene>
    <name evidence="1" type="ORF">BpHYR1_011392</name>
</gene>
<evidence type="ECO:0000313" key="2">
    <source>
        <dbReference type="Proteomes" id="UP000276133"/>
    </source>
</evidence>
<organism evidence="1 2">
    <name type="scientific">Brachionus plicatilis</name>
    <name type="common">Marine rotifer</name>
    <name type="synonym">Brachionus muelleri</name>
    <dbReference type="NCBI Taxonomy" id="10195"/>
    <lineage>
        <taxon>Eukaryota</taxon>
        <taxon>Metazoa</taxon>
        <taxon>Spiralia</taxon>
        <taxon>Gnathifera</taxon>
        <taxon>Rotifera</taxon>
        <taxon>Eurotatoria</taxon>
        <taxon>Monogononta</taxon>
        <taxon>Pseudotrocha</taxon>
        <taxon>Ploima</taxon>
        <taxon>Brachionidae</taxon>
        <taxon>Brachionus</taxon>
    </lineage>
</organism>
<proteinExistence type="predicted"/>